<keyword evidence="2" id="KW-1185">Reference proteome</keyword>
<comment type="caution">
    <text evidence="1">The sequence shown here is derived from an EMBL/GenBank/DDBJ whole genome shotgun (WGS) entry which is preliminary data.</text>
</comment>
<evidence type="ECO:0000313" key="2">
    <source>
        <dbReference type="Proteomes" id="UP001283361"/>
    </source>
</evidence>
<dbReference type="EMBL" id="JAWDGP010001077">
    <property type="protein sequence ID" value="KAK3795181.1"/>
    <property type="molecule type" value="Genomic_DNA"/>
</dbReference>
<proteinExistence type="predicted"/>
<accession>A0AAE1E5N8</accession>
<name>A0AAE1E5N8_9GAST</name>
<reference evidence="1" key="1">
    <citation type="journal article" date="2023" name="G3 (Bethesda)">
        <title>A reference genome for the long-term kleptoplast-retaining sea slug Elysia crispata morphotype clarki.</title>
        <authorList>
            <person name="Eastman K.E."/>
            <person name="Pendleton A.L."/>
            <person name="Shaikh M.A."/>
            <person name="Suttiyut T."/>
            <person name="Ogas R."/>
            <person name="Tomko P."/>
            <person name="Gavelis G."/>
            <person name="Widhalm J.R."/>
            <person name="Wisecaver J.H."/>
        </authorList>
    </citation>
    <scope>NUCLEOTIDE SEQUENCE</scope>
    <source>
        <strain evidence="1">ECLA1</strain>
    </source>
</reference>
<organism evidence="1 2">
    <name type="scientific">Elysia crispata</name>
    <name type="common">lettuce slug</name>
    <dbReference type="NCBI Taxonomy" id="231223"/>
    <lineage>
        <taxon>Eukaryota</taxon>
        <taxon>Metazoa</taxon>
        <taxon>Spiralia</taxon>
        <taxon>Lophotrochozoa</taxon>
        <taxon>Mollusca</taxon>
        <taxon>Gastropoda</taxon>
        <taxon>Heterobranchia</taxon>
        <taxon>Euthyneura</taxon>
        <taxon>Panpulmonata</taxon>
        <taxon>Sacoglossa</taxon>
        <taxon>Placobranchoidea</taxon>
        <taxon>Plakobranchidae</taxon>
        <taxon>Elysia</taxon>
    </lineage>
</organism>
<dbReference type="AlphaFoldDB" id="A0AAE1E5N8"/>
<gene>
    <name evidence="1" type="ORF">RRG08_056244</name>
</gene>
<evidence type="ECO:0000313" key="1">
    <source>
        <dbReference type="EMBL" id="KAK3795181.1"/>
    </source>
</evidence>
<sequence>MSPSRIVFHTGLHTPPKSETSFSLSEAMLVFSASATPCSDLCLAECALVLQVCQFSGTLSDLCAAENNICLKDCAASF</sequence>
<protein>
    <submittedName>
        <fullName evidence="1">Uncharacterized protein</fullName>
    </submittedName>
</protein>
<dbReference type="Proteomes" id="UP001283361">
    <property type="component" value="Unassembled WGS sequence"/>
</dbReference>